<accession>A0ABY1HM53</accession>
<dbReference type="InterPro" id="IPR011008">
    <property type="entry name" value="Dimeric_a/b-barrel"/>
</dbReference>
<evidence type="ECO:0000313" key="3">
    <source>
        <dbReference type="Proteomes" id="UP000182660"/>
    </source>
</evidence>
<feature type="domain" description="NIPSNAP" evidence="1">
    <location>
        <begin position="5"/>
        <end position="99"/>
    </location>
</feature>
<comment type="caution">
    <text evidence="2">The sequence shown here is derived from an EMBL/GenBank/DDBJ whole genome shotgun (WGS) entry which is preliminary data.</text>
</comment>
<evidence type="ECO:0000259" key="1">
    <source>
        <dbReference type="Pfam" id="PF07978"/>
    </source>
</evidence>
<name>A0ABY1HM53_9GAMM</name>
<sequence length="101" mass="11818">MVTCFIEYIIDANKIKEFEYYAKLWIPLVNKFGGQHQGYFLPSEGTSNVALALFTFPSLANYEEYRNESLKDLECVAAFNYAAQTQCIKSYKRNFFRPLFK</sequence>
<keyword evidence="3" id="KW-1185">Reference proteome</keyword>
<organism evidence="2 3">
    <name type="scientific">Moritella viscosa</name>
    <dbReference type="NCBI Taxonomy" id="80854"/>
    <lineage>
        <taxon>Bacteria</taxon>
        <taxon>Pseudomonadati</taxon>
        <taxon>Pseudomonadota</taxon>
        <taxon>Gammaproteobacteria</taxon>
        <taxon>Alteromonadales</taxon>
        <taxon>Moritellaceae</taxon>
        <taxon>Moritella</taxon>
    </lineage>
</organism>
<reference evidence="2 3" key="1">
    <citation type="submission" date="2016-11" db="EMBL/GenBank/DDBJ databases">
        <authorList>
            <person name="Klemetsen T."/>
        </authorList>
    </citation>
    <scope>NUCLEOTIDE SEQUENCE [LARGE SCALE GENOMIC DNA]</scope>
    <source>
        <strain evidence="2">MT 2528</strain>
    </source>
</reference>
<dbReference type="Gene3D" id="3.30.70.100">
    <property type="match status" value="1"/>
</dbReference>
<protein>
    <recommendedName>
        <fullName evidence="1">NIPSNAP domain-containing protein</fullName>
    </recommendedName>
</protein>
<dbReference type="InterPro" id="IPR012577">
    <property type="entry name" value="NIPSNAP"/>
</dbReference>
<dbReference type="EMBL" id="FPLJ01000113">
    <property type="protein sequence ID" value="SGZ01562.1"/>
    <property type="molecule type" value="Genomic_DNA"/>
</dbReference>
<dbReference type="SUPFAM" id="SSF54909">
    <property type="entry name" value="Dimeric alpha+beta barrel"/>
    <property type="match status" value="1"/>
</dbReference>
<dbReference type="GeneID" id="61297928"/>
<dbReference type="Proteomes" id="UP000182660">
    <property type="component" value="Unassembled WGS sequence"/>
</dbReference>
<proteinExistence type="predicted"/>
<dbReference type="Pfam" id="PF07978">
    <property type="entry name" value="NIPSNAP"/>
    <property type="match status" value="1"/>
</dbReference>
<dbReference type="RefSeq" id="WP_075473460.1">
    <property type="nucleotide sequence ID" value="NZ_CAWQZC010000009.1"/>
</dbReference>
<gene>
    <name evidence="2" type="ORF">MT2528_4247</name>
</gene>
<evidence type="ECO:0000313" key="2">
    <source>
        <dbReference type="EMBL" id="SGZ01562.1"/>
    </source>
</evidence>